<evidence type="ECO:0000259" key="2">
    <source>
        <dbReference type="Pfam" id="PF00534"/>
    </source>
</evidence>
<dbReference type="CDD" id="cd03809">
    <property type="entry name" value="GT4_MtfB-like"/>
    <property type="match status" value="1"/>
</dbReference>
<accession>A0A6L5EHF7</accession>
<proteinExistence type="predicted"/>
<evidence type="ECO:0000313" key="5">
    <source>
        <dbReference type="Proteomes" id="UP000475079"/>
    </source>
</evidence>
<reference evidence="4 5" key="1">
    <citation type="submission" date="2019-10" db="EMBL/GenBank/DDBJ databases">
        <title>Characterization of a new Citrobacter species.</title>
        <authorList>
            <person name="Goncalves Ribeiro T."/>
            <person name="Izdebski R."/>
            <person name="Urbanowicz P."/>
            <person name="Carmeli Y."/>
            <person name="Gniadkowski M."/>
            <person name="Peixe L."/>
        </authorList>
    </citation>
    <scope>NUCLEOTIDE SEQUENCE [LARGE SCALE GENOMIC DNA]</scope>
    <source>
        <strain evidence="4 5">NMI7905_11</strain>
    </source>
</reference>
<protein>
    <submittedName>
        <fullName evidence="4">Glycosyltransferase</fullName>
    </submittedName>
</protein>
<gene>
    <name evidence="4" type="ORF">GBB84_24030</name>
</gene>
<evidence type="ECO:0000313" key="4">
    <source>
        <dbReference type="EMBL" id="MPQ53960.1"/>
    </source>
</evidence>
<feature type="domain" description="Glycosyl transferase family 1" evidence="2">
    <location>
        <begin position="165"/>
        <end position="304"/>
    </location>
</feature>
<dbReference type="SUPFAM" id="SSF53756">
    <property type="entry name" value="UDP-Glycosyltransferase/glycogen phosphorylase"/>
    <property type="match status" value="1"/>
</dbReference>
<dbReference type="EMBL" id="WHIY01000022">
    <property type="protein sequence ID" value="MPQ53960.1"/>
    <property type="molecule type" value="Genomic_DNA"/>
</dbReference>
<dbReference type="Proteomes" id="UP000475079">
    <property type="component" value="Unassembled WGS sequence"/>
</dbReference>
<name>A0A6L5EHF7_9ENTR</name>
<organism evidence="4 5">
    <name type="scientific">Citrobacter telavivensis</name>
    <dbReference type="NCBI Taxonomy" id="2653932"/>
    <lineage>
        <taxon>Bacteria</taxon>
        <taxon>Pseudomonadati</taxon>
        <taxon>Pseudomonadota</taxon>
        <taxon>Gammaproteobacteria</taxon>
        <taxon>Enterobacterales</taxon>
        <taxon>Enterobacteriaceae</taxon>
        <taxon>Citrobacter</taxon>
    </lineage>
</organism>
<dbReference type="GO" id="GO:0009103">
    <property type="term" value="P:lipopolysaccharide biosynthetic process"/>
    <property type="evidence" value="ECO:0007669"/>
    <property type="project" value="TreeGrafter"/>
</dbReference>
<dbReference type="PANTHER" id="PTHR46401">
    <property type="entry name" value="GLYCOSYLTRANSFERASE WBBK-RELATED"/>
    <property type="match status" value="1"/>
</dbReference>
<dbReference type="PANTHER" id="PTHR46401:SF2">
    <property type="entry name" value="GLYCOSYLTRANSFERASE WBBK-RELATED"/>
    <property type="match status" value="1"/>
</dbReference>
<evidence type="ECO:0000256" key="1">
    <source>
        <dbReference type="ARBA" id="ARBA00022679"/>
    </source>
</evidence>
<dbReference type="GO" id="GO:0016757">
    <property type="term" value="F:glycosyltransferase activity"/>
    <property type="evidence" value="ECO:0007669"/>
    <property type="project" value="InterPro"/>
</dbReference>
<keyword evidence="5" id="KW-1185">Reference proteome</keyword>
<dbReference type="RefSeq" id="WP_152403734.1">
    <property type="nucleotide sequence ID" value="NZ_WHIY01000022.1"/>
</dbReference>
<sequence>MIIYDGIIEKLQSGGGVSVVFREIISRMNNYIYICYDEDSKLSLPANQITYKARLFERYRDVILNTEERGIGSVFHSTYYRLPNSSKIPVVTTVHDFTYEKFVKGPAKWLHSWQKKRAIKRSNIIICVSKNTAKDLVEYCSVDPKCIRVIYNGVSEAYYPLLDNNRENSNRVLFVGARGGYKNFGLAIDAVSSIENLELDIVGGGSLTTEELKLLENKLPKRYRWLGRLSDEELNIAYNQSYALLYPSSYEGFGIPVIEAMRAGCPVIASNTSSIPEVAGDAAILVNSLSADSLRDALTQLTSRSCREQLISDGFKQAEKFSWNRCFQETLAVYNELIKRNEK</sequence>
<dbReference type="Gene3D" id="3.40.50.2000">
    <property type="entry name" value="Glycogen Phosphorylase B"/>
    <property type="match status" value="2"/>
</dbReference>
<evidence type="ECO:0000259" key="3">
    <source>
        <dbReference type="Pfam" id="PF13439"/>
    </source>
</evidence>
<dbReference type="Pfam" id="PF13439">
    <property type="entry name" value="Glyco_transf_4"/>
    <property type="match status" value="1"/>
</dbReference>
<feature type="domain" description="Glycosyltransferase subfamily 4-like N-terminal" evidence="3">
    <location>
        <begin position="80"/>
        <end position="155"/>
    </location>
</feature>
<dbReference type="InterPro" id="IPR028098">
    <property type="entry name" value="Glyco_trans_4-like_N"/>
</dbReference>
<dbReference type="Pfam" id="PF00534">
    <property type="entry name" value="Glycos_transf_1"/>
    <property type="match status" value="1"/>
</dbReference>
<comment type="caution">
    <text evidence="4">The sequence shown here is derived from an EMBL/GenBank/DDBJ whole genome shotgun (WGS) entry which is preliminary data.</text>
</comment>
<keyword evidence="1 4" id="KW-0808">Transferase</keyword>
<dbReference type="AlphaFoldDB" id="A0A6L5EHF7"/>
<dbReference type="InterPro" id="IPR001296">
    <property type="entry name" value="Glyco_trans_1"/>
</dbReference>